<reference evidence="10 11" key="1">
    <citation type="submission" date="2022-05" db="EMBL/GenBank/DDBJ databases">
        <authorList>
            <consortium name="Genoscope - CEA"/>
            <person name="William W."/>
        </authorList>
    </citation>
    <scope>NUCLEOTIDE SEQUENCE [LARGE SCALE GENOMIC DNA]</scope>
</reference>
<dbReference type="SMART" id="SM00181">
    <property type="entry name" value="EGF"/>
    <property type="match status" value="4"/>
</dbReference>
<dbReference type="InterPro" id="IPR000742">
    <property type="entry name" value="EGF"/>
</dbReference>
<dbReference type="InterPro" id="IPR000152">
    <property type="entry name" value="EGF-type_Asp/Asn_hydroxyl_site"/>
</dbReference>
<dbReference type="PROSITE" id="PS01186">
    <property type="entry name" value="EGF_2"/>
    <property type="match status" value="4"/>
</dbReference>
<dbReference type="PROSITE" id="PS00010">
    <property type="entry name" value="ASX_HYDROXYL"/>
    <property type="match status" value="1"/>
</dbReference>
<evidence type="ECO:0000313" key="10">
    <source>
        <dbReference type="EMBL" id="CAH3111642.1"/>
    </source>
</evidence>
<dbReference type="InterPro" id="IPR003609">
    <property type="entry name" value="Pan_app"/>
</dbReference>
<feature type="domain" description="EGF-like" evidence="8">
    <location>
        <begin position="86"/>
        <end position="124"/>
    </location>
</feature>
<dbReference type="InterPro" id="IPR049883">
    <property type="entry name" value="NOTCH1_EGF-like"/>
</dbReference>
<dbReference type="PANTHER" id="PTHR24039">
    <property type="entry name" value="FIBRILLIN-RELATED"/>
    <property type="match status" value="1"/>
</dbReference>
<evidence type="ECO:0000256" key="7">
    <source>
        <dbReference type="PROSITE-ProRule" id="PRU00076"/>
    </source>
</evidence>
<dbReference type="SMART" id="SM00179">
    <property type="entry name" value="EGF_CA"/>
    <property type="match status" value="3"/>
</dbReference>
<feature type="disulfide bond" evidence="7">
    <location>
        <begin position="558"/>
        <end position="567"/>
    </location>
</feature>
<evidence type="ECO:0000256" key="2">
    <source>
        <dbReference type="ARBA" id="ARBA00022729"/>
    </source>
</evidence>
<keyword evidence="6" id="KW-0325">Glycoprotein</keyword>
<feature type="disulfide bond" evidence="7">
    <location>
        <begin position="539"/>
        <end position="556"/>
    </location>
</feature>
<comment type="caution">
    <text evidence="10">The sequence shown here is derived from an EMBL/GenBank/DDBJ whole genome shotgun (WGS) entry which is preliminary data.</text>
</comment>
<evidence type="ECO:0000256" key="5">
    <source>
        <dbReference type="ARBA" id="ARBA00023157"/>
    </source>
</evidence>
<keyword evidence="11" id="KW-1185">Reference proteome</keyword>
<feature type="domain" description="EGF-like" evidence="8">
    <location>
        <begin position="570"/>
        <end position="611"/>
    </location>
</feature>
<dbReference type="Gene3D" id="2.10.25.10">
    <property type="entry name" value="Laminin"/>
    <property type="match status" value="4"/>
</dbReference>
<dbReference type="PANTHER" id="PTHR24039:SF28">
    <property type="entry name" value="EGF-LIKE DOMAIN-CONTAINING PROTEIN"/>
    <property type="match status" value="1"/>
</dbReference>
<feature type="non-terminal residue" evidence="10">
    <location>
        <position position="1"/>
    </location>
</feature>
<evidence type="ECO:0000313" key="11">
    <source>
        <dbReference type="Proteomes" id="UP001159405"/>
    </source>
</evidence>
<keyword evidence="4" id="KW-0106">Calcium</keyword>
<dbReference type="SMART" id="SM00473">
    <property type="entry name" value="PAN_AP"/>
    <property type="match status" value="2"/>
</dbReference>
<dbReference type="Pfam" id="PF12947">
    <property type="entry name" value="EGF_3"/>
    <property type="match status" value="1"/>
</dbReference>
<dbReference type="InterPro" id="IPR001881">
    <property type="entry name" value="EGF-like_Ca-bd_dom"/>
</dbReference>
<dbReference type="PROSITE" id="PS50948">
    <property type="entry name" value="PAN"/>
    <property type="match status" value="2"/>
</dbReference>
<evidence type="ECO:0000256" key="4">
    <source>
        <dbReference type="ARBA" id="ARBA00022837"/>
    </source>
</evidence>
<dbReference type="CDD" id="cd00054">
    <property type="entry name" value="EGF_CA"/>
    <property type="match status" value="2"/>
</dbReference>
<gene>
    <name evidence="10" type="ORF">PLOB_00020533</name>
</gene>
<dbReference type="SUPFAM" id="SSF57196">
    <property type="entry name" value="EGF/Laminin"/>
    <property type="match status" value="4"/>
</dbReference>
<name>A0ABN8NLJ5_9CNID</name>
<feature type="domain" description="EGF-like" evidence="8">
    <location>
        <begin position="530"/>
        <end position="568"/>
    </location>
</feature>
<evidence type="ECO:0000256" key="3">
    <source>
        <dbReference type="ARBA" id="ARBA00022737"/>
    </source>
</evidence>
<keyword evidence="5 7" id="KW-1015">Disulfide bond</keyword>
<evidence type="ECO:0000256" key="6">
    <source>
        <dbReference type="ARBA" id="ARBA00023180"/>
    </source>
</evidence>
<feature type="disulfide bond" evidence="7">
    <location>
        <begin position="114"/>
        <end position="123"/>
    </location>
</feature>
<dbReference type="InterPro" id="IPR024731">
    <property type="entry name" value="NELL2-like_EGF"/>
</dbReference>
<dbReference type="EMBL" id="CALNXK010000024">
    <property type="protein sequence ID" value="CAH3111642.1"/>
    <property type="molecule type" value="Genomic_DNA"/>
</dbReference>
<keyword evidence="2" id="KW-0732">Signal</keyword>
<accession>A0ABN8NLJ5</accession>
<dbReference type="Pfam" id="PF00008">
    <property type="entry name" value="EGF"/>
    <property type="match status" value="1"/>
</dbReference>
<dbReference type="Proteomes" id="UP001159405">
    <property type="component" value="Unassembled WGS sequence"/>
</dbReference>
<evidence type="ECO:0000259" key="9">
    <source>
        <dbReference type="PROSITE" id="PS50948"/>
    </source>
</evidence>
<keyword evidence="1 7" id="KW-0245">EGF-like domain</keyword>
<organism evidence="10 11">
    <name type="scientific">Porites lobata</name>
    <dbReference type="NCBI Taxonomy" id="104759"/>
    <lineage>
        <taxon>Eukaryota</taxon>
        <taxon>Metazoa</taxon>
        <taxon>Cnidaria</taxon>
        <taxon>Anthozoa</taxon>
        <taxon>Hexacorallia</taxon>
        <taxon>Scleractinia</taxon>
        <taxon>Fungiina</taxon>
        <taxon>Poritidae</taxon>
        <taxon>Porites</taxon>
    </lineage>
</organism>
<evidence type="ECO:0000256" key="1">
    <source>
        <dbReference type="ARBA" id="ARBA00022536"/>
    </source>
</evidence>
<evidence type="ECO:0000259" key="8">
    <source>
        <dbReference type="PROSITE" id="PS50026"/>
    </source>
</evidence>
<dbReference type="Pfam" id="PF07645">
    <property type="entry name" value="EGF_CA"/>
    <property type="match status" value="1"/>
</dbReference>
<proteinExistence type="predicted"/>
<comment type="caution">
    <text evidence="7">Lacks conserved residue(s) required for the propagation of feature annotation.</text>
</comment>
<sequence>LTTSDSCRTLEMSNEHMFEGKRLQNHVIGSVGVIDADSCGLFCFEEPNCVSLNFKKSTSQCELNNSTFEGQEDKLETNSDYFYQGAKNACLKTHCKNKATCQTGFTDKGYHCLCTAGFKGEYCDIGKCLPSTNNAACIGSIKTLVKFIACHSNPSFLNNPSVLWYIDECAAGTHNCSTNTFCTNKEGSYNCTCNPGYYGDVENCEPGLICTLIFLRSNESKAYPLVVEDEVIDVYCHMTMASTSNGECGDGGWTLIMKIDGNQQTFHYTSAYWQDKNTFNVDGGKTAFDSLETKLPSYWNTSFSKICLGMKINNQISFIEITKSASSLYSLMADGQYRSTSLGRDKWKSVVGPDASLQVNCNMEGFNAACTRTGRSKARIGIVGNDENDCWSCNSRIGFGTGGEHDDSNTCGNDAMFSSLDNGDQHIKAMGYILCSIFMTASYIKDTETCRYLEWRADHIFDGKRLKHHVIRSFDALDAKTCEIHCYGEPDCASFNFKKSSTSQCELNNATVEEQDDKLETNDDYVYQGAKNKCVNNLCKNRATCQTGFTDKGYRCMCAAGFKGEYCEIVVDECAAGTHNCSANAFCTNNVAGSYTCTCNPGYYGDVEDCEPSDIYKINRTLHGHLAARTCNILYLLVVIFLYFHTVSTCKDIFDKNISREDKAYPLVMEDKVVDVYCHMTMATTGNDACGDGGWTLVIKMDGNQQTFHYNSTLWENKDTFNIDGGKTGFDSKETKLPSYWNTSFSKICLGMKINNQINFIEITKNANSLYSLMADGLYCYTSLGRDTWKSVVGPNASLQLNCNMEGFNAECTKIGRSKARIGILGSDGENCHYCNSRIGFGTGGDHDDSNTCGNDAINDGDNGAQHIKAMGYILVQ</sequence>
<feature type="domain" description="Apple" evidence="9">
    <location>
        <begin position="450"/>
        <end position="534"/>
    </location>
</feature>
<dbReference type="PROSITE" id="PS50026">
    <property type="entry name" value="EGF_3"/>
    <property type="match status" value="4"/>
</dbReference>
<feature type="domain" description="Apple" evidence="9">
    <location>
        <begin position="7"/>
        <end position="86"/>
    </location>
</feature>
<feature type="disulfide bond" evidence="7">
    <location>
        <begin position="95"/>
        <end position="112"/>
    </location>
</feature>
<dbReference type="PROSITE" id="PS00022">
    <property type="entry name" value="EGF_1"/>
    <property type="match status" value="2"/>
</dbReference>
<keyword evidence="3" id="KW-0677">Repeat</keyword>
<dbReference type="Pfam" id="PF00024">
    <property type="entry name" value="PAN_1"/>
    <property type="match status" value="2"/>
</dbReference>
<protein>
    <submittedName>
        <fullName evidence="10">Uncharacterized protein</fullName>
    </submittedName>
</protein>
<feature type="domain" description="EGF-like" evidence="8">
    <location>
        <begin position="165"/>
        <end position="205"/>
    </location>
</feature>